<dbReference type="GO" id="GO:0003713">
    <property type="term" value="F:transcription coactivator activity"/>
    <property type="evidence" value="ECO:0007669"/>
    <property type="project" value="TreeGrafter"/>
</dbReference>
<evidence type="ECO:0008006" key="4">
    <source>
        <dbReference type="Google" id="ProtNLM"/>
    </source>
</evidence>
<dbReference type="Proteomes" id="UP000655225">
    <property type="component" value="Unassembled WGS sequence"/>
</dbReference>
<dbReference type="CDD" id="cd22933">
    <property type="entry name" value="HFD_HFI1"/>
    <property type="match status" value="1"/>
</dbReference>
<keyword evidence="3" id="KW-1185">Reference proteome</keyword>
<reference evidence="2 3" key="1">
    <citation type="submission" date="2020-04" db="EMBL/GenBank/DDBJ databases">
        <title>Plant Genome Project.</title>
        <authorList>
            <person name="Zhang R.-G."/>
        </authorList>
    </citation>
    <scope>NUCLEOTIDE SEQUENCE [LARGE SCALE GENOMIC DNA]</scope>
    <source>
        <strain evidence="2">YNK0</strain>
        <tissue evidence="2">Leaf</tissue>
    </source>
</reference>
<protein>
    <recommendedName>
        <fullName evidence="4">Transcriptional coactivator Hfi1/Transcriptional adapter 1</fullName>
    </recommendedName>
</protein>
<dbReference type="OrthoDB" id="10264870at2759"/>
<dbReference type="PANTHER" id="PTHR21277">
    <property type="entry name" value="TRANSCRIPTIONAL ADAPTER 1"/>
    <property type="match status" value="1"/>
</dbReference>
<feature type="compositionally biased region" description="Basic and acidic residues" evidence="1">
    <location>
        <begin position="261"/>
        <end position="272"/>
    </location>
</feature>
<dbReference type="PANTHER" id="PTHR21277:SF44">
    <property type="entry name" value="TRANSCRIPTIONAL REGULATOR OF RNA POLII, SAGA, SUBUNIT"/>
    <property type="match status" value="1"/>
</dbReference>
<dbReference type="AlphaFoldDB" id="A0A834ZM87"/>
<dbReference type="GO" id="GO:0000124">
    <property type="term" value="C:SAGA complex"/>
    <property type="evidence" value="ECO:0007669"/>
    <property type="project" value="TreeGrafter"/>
</dbReference>
<sequence>MEQLYHWGHRFFKRCHHRHGHEKCLSLLVQCDALTGSVRLLLTLHGMLTQLCTNSYLCGCKLHLLYGLPLALALAQALAYGTTAAVSRFSLIIGDEFAALINIEINGFKHLHLSLTIFSRGWLNGIALFKIWNSEIKMPSSWHASRIDTVELKAQIVRKIGHQKAEKYFNHLKRLFSLKLSKSAFNKLCISTIGRENVSLHNQLIGSIIKNACLAKTPPLKESKVEGSPNVKIANGYQRSSLQSFCEDAFPPSPRKGRSPSIRDRKFKDRPRPLGPHGEIQSVVCEESVPRTQEQQSATELLSLSSRPPGEVVSVEDGEEVEQVSGSPCVQSRSPVRAPLGIIMNMGGSRKAFCNGSVSAFHPNTCHNSSELPDTRSLKKWLERKLEMEGLSISMDCVNLLNNGLDTFLKRLIKPCMQLVGSRYGHDEHLKQVNDQVIPGSNGMLPGRYMQRSTRSISATMLDFRIAMELNPRILGADWPVQLEKVCLHASEELIEP</sequence>
<dbReference type="OMA" id="PQNIAYE"/>
<dbReference type="InterPro" id="IPR024738">
    <property type="entry name" value="Hfi1/Tada1"/>
</dbReference>
<comment type="caution">
    <text evidence="2">The sequence shown here is derived from an EMBL/GenBank/DDBJ whole genome shotgun (WGS) entry which is preliminary data.</text>
</comment>
<evidence type="ECO:0000313" key="2">
    <source>
        <dbReference type="EMBL" id="KAF8406221.1"/>
    </source>
</evidence>
<feature type="region of interest" description="Disordered" evidence="1">
    <location>
        <begin position="248"/>
        <end position="282"/>
    </location>
</feature>
<evidence type="ECO:0000313" key="3">
    <source>
        <dbReference type="Proteomes" id="UP000655225"/>
    </source>
</evidence>
<organism evidence="2 3">
    <name type="scientific">Tetracentron sinense</name>
    <name type="common">Spur-leaf</name>
    <dbReference type="NCBI Taxonomy" id="13715"/>
    <lineage>
        <taxon>Eukaryota</taxon>
        <taxon>Viridiplantae</taxon>
        <taxon>Streptophyta</taxon>
        <taxon>Embryophyta</taxon>
        <taxon>Tracheophyta</taxon>
        <taxon>Spermatophyta</taxon>
        <taxon>Magnoliopsida</taxon>
        <taxon>Trochodendrales</taxon>
        <taxon>Trochodendraceae</taxon>
        <taxon>Tetracentron</taxon>
    </lineage>
</organism>
<proteinExistence type="predicted"/>
<accession>A0A834ZM87</accession>
<dbReference type="EMBL" id="JABCRI010000005">
    <property type="protein sequence ID" value="KAF8406221.1"/>
    <property type="molecule type" value="Genomic_DNA"/>
</dbReference>
<name>A0A834ZM87_TETSI</name>
<dbReference type="GO" id="GO:0006357">
    <property type="term" value="P:regulation of transcription by RNA polymerase II"/>
    <property type="evidence" value="ECO:0007669"/>
    <property type="project" value="TreeGrafter"/>
</dbReference>
<gene>
    <name evidence="2" type="ORF">HHK36_008306</name>
</gene>
<evidence type="ECO:0000256" key="1">
    <source>
        <dbReference type="SAM" id="MobiDB-lite"/>
    </source>
</evidence>
<dbReference type="Pfam" id="PF12767">
    <property type="entry name" value="SAGA-Tad1"/>
    <property type="match status" value="1"/>
</dbReference>